<sequence length="227" mass="26894">MIVFKFYLSDIQSLFSIVGSLSIGVALLTYFYKKQQDKVLATIEQVVFFREQIITEWTKVSQSIVNKNPKYMFSHIKIKNIQDNIEDLKKEFSFNFKDQLDIFFNSNSLSQDQILNEQIMFLNMLEEFSLRVNHLGTQKHPALESVCDTFVSLIEMNTVALFYMRNIRSNNKNYSAILNLYESWRDIFQKPNIINNLEKHGFISKEKKKEIFKKQREDVLNRSTKID</sequence>
<proteinExistence type="predicted"/>
<dbReference type="EMBL" id="MFVR01000020">
    <property type="protein sequence ID" value="OGJ01459.1"/>
    <property type="molecule type" value="Genomic_DNA"/>
</dbReference>
<dbReference type="AlphaFoldDB" id="A0A1F6Y547"/>
<dbReference type="Proteomes" id="UP000178661">
    <property type="component" value="Unassembled WGS sequence"/>
</dbReference>
<gene>
    <name evidence="2" type="ORF">A3G98_00915</name>
</gene>
<keyword evidence="1" id="KW-0812">Transmembrane</keyword>
<keyword evidence="1" id="KW-0472">Membrane</keyword>
<evidence type="ECO:0000313" key="2">
    <source>
        <dbReference type="EMBL" id="OGJ01459.1"/>
    </source>
</evidence>
<organism evidence="2 3">
    <name type="scientific">Candidatus Nomurabacteria bacterium RIFCSPLOWO2_12_FULL_37_8</name>
    <dbReference type="NCBI Taxonomy" id="1801793"/>
    <lineage>
        <taxon>Bacteria</taxon>
        <taxon>Candidatus Nomuraibacteriota</taxon>
    </lineage>
</organism>
<name>A0A1F6Y547_9BACT</name>
<feature type="transmembrane region" description="Helical" evidence="1">
    <location>
        <begin position="12"/>
        <end position="32"/>
    </location>
</feature>
<comment type="caution">
    <text evidence="2">The sequence shown here is derived from an EMBL/GenBank/DDBJ whole genome shotgun (WGS) entry which is preliminary data.</text>
</comment>
<evidence type="ECO:0000313" key="3">
    <source>
        <dbReference type="Proteomes" id="UP000178661"/>
    </source>
</evidence>
<protein>
    <submittedName>
        <fullName evidence="2">Uncharacterized protein</fullName>
    </submittedName>
</protein>
<keyword evidence="1" id="KW-1133">Transmembrane helix</keyword>
<accession>A0A1F6Y547</accession>
<reference evidence="2 3" key="1">
    <citation type="journal article" date="2016" name="Nat. Commun.">
        <title>Thousands of microbial genomes shed light on interconnected biogeochemical processes in an aquifer system.</title>
        <authorList>
            <person name="Anantharaman K."/>
            <person name="Brown C.T."/>
            <person name="Hug L.A."/>
            <person name="Sharon I."/>
            <person name="Castelle C.J."/>
            <person name="Probst A.J."/>
            <person name="Thomas B.C."/>
            <person name="Singh A."/>
            <person name="Wilkins M.J."/>
            <person name="Karaoz U."/>
            <person name="Brodie E.L."/>
            <person name="Williams K.H."/>
            <person name="Hubbard S.S."/>
            <person name="Banfield J.F."/>
        </authorList>
    </citation>
    <scope>NUCLEOTIDE SEQUENCE [LARGE SCALE GENOMIC DNA]</scope>
</reference>
<evidence type="ECO:0000256" key="1">
    <source>
        <dbReference type="SAM" id="Phobius"/>
    </source>
</evidence>